<dbReference type="Proteomes" id="UP001589568">
    <property type="component" value="Unassembled WGS sequence"/>
</dbReference>
<sequence length="467" mass="50509">MGLSRAGRRGPFLRSIRARYTCWVGSLFLVVLSTVATLAVLGIRNSITKDIEEGLRQDILSWANQMAPGDYPPPQPQLRSDYLQLVDQEGRVVAGNDAASGLPPLTDVRPALGERLEDVVTWPEQSPCLLVAVLRFDGPVAQTLFGGQEYYIIAGEVSPPALTMPYMLIGFAAAVLIGSAAAAWVTWVVVGRMLCPVRKISATMREATAGDLSLRVPTPPGDDEIARFARTSNLYLDRLEKAVSAQRRFASLVSHELRAPVAGLHVQLEEALMYPDEVDSHSALRLTLRTTERLQAIIDDLLAYTKVKDSGPIAYQPIDLTALVEEELAAQPRAGACIQLHRAGRPVVLGSRVQLSRVLDNLLANARRHARSRIDVSIARRNGHAVLVVQDDGQGIAPGDRERVFEPFVRLAEGQRLDPGGSGLGLAVSRETCIAHGGTLTVEDGPSGARFVVRLPACEDIPAIEPA</sequence>
<dbReference type="GO" id="GO:0016301">
    <property type="term" value="F:kinase activity"/>
    <property type="evidence" value="ECO:0007669"/>
    <property type="project" value="UniProtKB-KW"/>
</dbReference>
<dbReference type="InterPro" id="IPR036097">
    <property type="entry name" value="HisK_dim/P_sf"/>
</dbReference>
<dbReference type="InterPro" id="IPR003660">
    <property type="entry name" value="HAMP_dom"/>
</dbReference>
<dbReference type="SUPFAM" id="SSF55874">
    <property type="entry name" value="ATPase domain of HSP90 chaperone/DNA topoisomerase II/histidine kinase"/>
    <property type="match status" value="1"/>
</dbReference>
<comment type="subcellular location">
    <subcellularLocation>
        <location evidence="2">Cell membrane</location>
    </subcellularLocation>
</comment>
<proteinExistence type="predicted"/>
<evidence type="ECO:0000259" key="12">
    <source>
        <dbReference type="PROSITE" id="PS50109"/>
    </source>
</evidence>
<feature type="domain" description="HAMP" evidence="13">
    <location>
        <begin position="196"/>
        <end position="244"/>
    </location>
</feature>
<feature type="transmembrane region" description="Helical" evidence="11">
    <location>
        <begin position="166"/>
        <end position="190"/>
    </location>
</feature>
<dbReference type="Pfam" id="PF00512">
    <property type="entry name" value="HisKA"/>
    <property type="match status" value="1"/>
</dbReference>
<reference evidence="14 15" key="1">
    <citation type="submission" date="2024-09" db="EMBL/GenBank/DDBJ databases">
        <authorList>
            <person name="Sun Q."/>
            <person name="Mori K."/>
        </authorList>
    </citation>
    <scope>NUCLEOTIDE SEQUENCE [LARGE SCALE GENOMIC DNA]</scope>
    <source>
        <strain evidence="14 15">JCM 3324</strain>
    </source>
</reference>
<evidence type="ECO:0000256" key="5">
    <source>
        <dbReference type="ARBA" id="ARBA00022679"/>
    </source>
</evidence>
<evidence type="ECO:0000259" key="13">
    <source>
        <dbReference type="PROSITE" id="PS50885"/>
    </source>
</evidence>
<dbReference type="SMART" id="SM00304">
    <property type="entry name" value="HAMP"/>
    <property type="match status" value="1"/>
</dbReference>
<dbReference type="EMBL" id="JBHMCF010000046">
    <property type="protein sequence ID" value="MFB9475835.1"/>
    <property type="molecule type" value="Genomic_DNA"/>
</dbReference>
<keyword evidence="15" id="KW-1185">Reference proteome</keyword>
<dbReference type="Pfam" id="PF00672">
    <property type="entry name" value="HAMP"/>
    <property type="match status" value="1"/>
</dbReference>
<dbReference type="InterPro" id="IPR005467">
    <property type="entry name" value="His_kinase_dom"/>
</dbReference>
<dbReference type="PANTHER" id="PTHR45436:SF5">
    <property type="entry name" value="SENSOR HISTIDINE KINASE TRCS"/>
    <property type="match status" value="1"/>
</dbReference>
<keyword evidence="9" id="KW-0902">Two-component regulatory system</keyword>
<evidence type="ECO:0000313" key="15">
    <source>
        <dbReference type="Proteomes" id="UP001589568"/>
    </source>
</evidence>
<dbReference type="Gene3D" id="3.30.565.10">
    <property type="entry name" value="Histidine kinase-like ATPase, C-terminal domain"/>
    <property type="match status" value="1"/>
</dbReference>
<dbReference type="EC" id="2.7.13.3" evidence="3"/>
<dbReference type="RefSeq" id="WP_345403877.1">
    <property type="nucleotide sequence ID" value="NZ_BAAAXS010000001.1"/>
</dbReference>
<dbReference type="SUPFAM" id="SSF158472">
    <property type="entry name" value="HAMP domain-like"/>
    <property type="match status" value="1"/>
</dbReference>
<dbReference type="SMART" id="SM00388">
    <property type="entry name" value="HisKA"/>
    <property type="match status" value="1"/>
</dbReference>
<keyword evidence="7 14" id="KW-0418">Kinase</keyword>
<dbReference type="InterPro" id="IPR003594">
    <property type="entry name" value="HATPase_dom"/>
</dbReference>
<evidence type="ECO:0000256" key="7">
    <source>
        <dbReference type="ARBA" id="ARBA00022777"/>
    </source>
</evidence>
<dbReference type="Pfam" id="PF02518">
    <property type="entry name" value="HATPase_c"/>
    <property type="match status" value="1"/>
</dbReference>
<dbReference type="CDD" id="cd00082">
    <property type="entry name" value="HisKA"/>
    <property type="match status" value="1"/>
</dbReference>
<evidence type="ECO:0000256" key="8">
    <source>
        <dbReference type="ARBA" id="ARBA00022989"/>
    </source>
</evidence>
<dbReference type="InterPro" id="IPR003661">
    <property type="entry name" value="HisK_dim/P_dom"/>
</dbReference>
<comment type="catalytic activity">
    <reaction evidence="1">
        <text>ATP + protein L-histidine = ADP + protein N-phospho-L-histidine.</text>
        <dbReference type="EC" id="2.7.13.3"/>
    </reaction>
</comment>
<dbReference type="PRINTS" id="PR00344">
    <property type="entry name" value="BCTRLSENSOR"/>
</dbReference>
<evidence type="ECO:0000256" key="11">
    <source>
        <dbReference type="SAM" id="Phobius"/>
    </source>
</evidence>
<dbReference type="PROSITE" id="PS50109">
    <property type="entry name" value="HIS_KIN"/>
    <property type="match status" value="1"/>
</dbReference>
<dbReference type="CDD" id="cd00075">
    <property type="entry name" value="HATPase"/>
    <property type="match status" value="1"/>
</dbReference>
<accession>A0ABV5NZU3</accession>
<dbReference type="InterPro" id="IPR050428">
    <property type="entry name" value="TCS_sensor_his_kinase"/>
</dbReference>
<dbReference type="SUPFAM" id="SSF47384">
    <property type="entry name" value="Homodimeric domain of signal transducing histidine kinase"/>
    <property type="match status" value="1"/>
</dbReference>
<dbReference type="InterPro" id="IPR004358">
    <property type="entry name" value="Sig_transdc_His_kin-like_C"/>
</dbReference>
<evidence type="ECO:0000256" key="1">
    <source>
        <dbReference type="ARBA" id="ARBA00000085"/>
    </source>
</evidence>
<dbReference type="CDD" id="cd06225">
    <property type="entry name" value="HAMP"/>
    <property type="match status" value="1"/>
</dbReference>
<gene>
    <name evidence="14" type="ORF">ACFFR3_40630</name>
</gene>
<evidence type="ECO:0000256" key="4">
    <source>
        <dbReference type="ARBA" id="ARBA00022553"/>
    </source>
</evidence>
<evidence type="ECO:0000256" key="10">
    <source>
        <dbReference type="ARBA" id="ARBA00023136"/>
    </source>
</evidence>
<feature type="domain" description="Histidine kinase" evidence="12">
    <location>
        <begin position="252"/>
        <end position="459"/>
    </location>
</feature>
<feature type="transmembrane region" description="Helical" evidence="11">
    <location>
        <begin position="20"/>
        <end position="43"/>
    </location>
</feature>
<evidence type="ECO:0000256" key="2">
    <source>
        <dbReference type="ARBA" id="ARBA00004236"/>
    </source>
</evidence>
<keyword evidence="4" id="KW-0597">Phosphoprotein</keyword>
<comment type="caution">
    <text evidence="14">The sequence shown here is derived from an EMBL/GenBank/DDBJ whole genome shotgun (WGS) entry which is preliminary data.</text>
</comment>
<dbReference type="Gene3D" id="1.10.287.130">
    <property type="match status" value="1"/>
</dbReference>
<evidence type="ECO:0000256" key="3">
    <source>
        <dbReference type="ARBA" id="ARBA00012438"/>
    </source>
</evidence>
<protein>
    <recommendedName>
        <fullName evidence="3">histidine kinase</fullName>
        <ecNumber evidence="3">2.7.13.3</ecNumber>
    </recommendedName>
</protein>
<dbReference type="SMART" id="SM00387">
    <property type="entry name" value="HATPase_c"/>
    <property type="match status" value="1"/>
</dbReference>
<dbReference type="PROSITE" id="PS50885">
    <property type="entry name" value="HAMP"/>
    <property type="match status" value="1"/>
</dbReference>
<keyword evidence="8 11" id="KW-1133">Transmembrane helix</keyword>
<dbReference type="InterPro" id="IPR036890">
    <property type="entry name" value="HATPase_C_sf"/>
</dbReference>
<keyword evidence="5" id="KW-0808">Transferase</keyword>
<evidence type="ECO:0000256" key="9">
    <source>
        <dbReference type="ARBA" id="ARBA00023012"/>
    </source>
</evidence>
<evidence type="ECO:0000256" key="6">
    <source>
        <dbReference type="ARBA" id="ARBA00022692"/>
    </source>
</evidence>
<evidence type="ECO:0000313" key="14">
    <source>
        <dbReference type="EMBL" id="MFB9475835.1"/>
    </source>
</evidence>
<dbReference type="Gene3D" id="6.10.340.10">
    <property type="match status" value="1"/>
</dbReference>
<keyword evidence="6 11" id="KW-0812">Transmembrane</keyword>
<dbReference type="PANTHER" id="PTHR45436">
    <property type="entry name" value="SENSOR HISTIDINE KINASE YKOH"/>
    <property type="match status" value="1"/>
</dbReference>
<organism evidence="14 15">
    <name type="scientific">Nonomuraea salmonea</name>
    <dbReference type="NCBI Taxonomy" id="46181"/>
    <lineage>
        <taxon>Bacteria</taxon>
        <taxon>Bacillati</taxon>
        <taxon>Actinomycetota</taxon>
        <taxon>Actinomycetes</taxon>
        <taxon>Streptosporangiales</taxon>
        <taxon>Streptosporangiaceae</taxon>
        <taxon>Nonomuraea</taxon>
    </lineage>
</organism>
<keyword evidence="10 11" id="KW-0472">Membrane</keyword>
<name>A0ABV5NZU3_9ACTN</name>